<keyword evidence="2" id="KW-1185">Reference proteome</keyword>
<name>A0ACB6QH41_9PLEO</name>
<dbReference type="Proteomes" id="UP000799755">
    <property type="component" value="Unassembled WGS sequence"/>
</dbReference>
<dbReference type="EMBL" id="MU003525">
    <property type="protein sequence ID" value="KAF2466334.1"/>
    <property type="molecule type" value="Genomic_DNA"/>
</dbReference>
<reference evidence="1" key="1">
    <citation type="journal article" date="2020" name="Stud. Mycol.">
        <title>101 Dothideomycetes genomes: a test case for predicting lifestyles and emergence of pathogens.</title>
        <authorList>
            <person name="Haridas S."/>
            <person name="Albert R."/>
            <person name="Binder M."/>
            <person name="Bloem J."/>
            <person name="Labutti K."/>
            <person name="Salamov A."/>
            <person name="Andreopoulos B."/>
            <person name="Baker S."/>
            <person name="Barry K."/>
            <person name="Bills G."/>
            <person name="Bluhm B."/>
            <person name="Cannon C."/>
            <person name="Castanera R."/>
            <person name="Culley D."/>
            <person name="Daum C."/>
            <person name="Ezra D."/>
            <person name="Gonzalez J."/>
            <person name="Henrissat B."/>
            <person name="Kuo A."/>
            <person name="Liang C."/>
            <person name="Lipzen A."/>
            <person name="Lutzoni F."/>
            <person name="Magnuson J."/>
            <person name="Mondo S."/>
            <person name="Nolan M."/>
            <person name="Ohm R."/>
            <person name="Pangilinan J."/>
            <person name="Park H.-J."/>
            <person name="Ramirez L."/>
            <person name="Alfaro M."/>
            <person name="Sun H."/>
            <person name="Tritt A."/>
            <person name="Yoshinaga Y."/>
            <person name="Zwiers L.-H."/>
            <person name="Turgeon B."/>
            <person name="Goodwin S."/>
            <person name="Spatafora J."/>
            <person name="Crous P."/>
            <person name="Grigoriev I."/>
        </authorList>
    </citation>
    <scope>NUCLEOTIDE SEQUENCE</scope>
    <source>
        <strain evidence="1">ATCC 200398</strain>
    </source>
</reference>
<organism evidence="1 2">
    <name type="scientific">Lindgomyces ingoldianus</name>
    <dbReference type="NCBI Taxonomy" id="673940"/>
    <lineage>
        <taxon>Eukaryota</taxon>
        <taxon>Fungi</taxon>
        <taxon>Dikarya</taxon>
        <taxon>Ascomycota</taxon>
        <taxon>Pezizomycotina</taxon>
        <taxon>Dothideomycetes</taxon>
        <taxon>Pleosporomycetidae</taxon>
        <taxon>Pleosporales</taxon>
        <taxon>Lindgomycetaceae</taxon>
        <taxon>Lindgomyces</taxon>
    </lineage>
</organism>
<evidence type="ECO:0000313" key="2">
    <source>
        <dbReference type="Proteomes" id="UP000799755"/>
    </source>
</evidence>
<proteinExistence type="predicted"/>
<comment type="caution">
    <text evidence="1">The sequence shown here is derived from an EMBL/GenBank/DDBJ whole genome shotgun (WGS) entry which is preliminary data.</text>
</comment>
<accession>A0ACB6QH41</accession>
<gene>
    <name evidence="1" type="ORF">BDR25DRAFT_377460</name>
</gene>
<evidence type="ECO:0000313" key="1">
    <source>
        <dbReference type="EMBL" id="KAF2466334.1"/>
    </source>
</evidence>
<protein>
    <submittedName>
        <fullName evidence="1">Phosphodiesterase/alkaline phosphatase D</fullName>
    </submittedName>
</protein>
<sequence length="626" mass="70698">MKPQILLISSFVSIVTANWAKNINYRSPSEHHPALGISIHKVVKRNNFQSPWDPAKLNFTHGIASGDPYPNSVILWTRVGPSSDNDKSNVTVSNYAPMYNHDTEEYVSVSQAPICVEYKVALDKNLGHVVDSGKIYTSSDIDYTVKVEAINLKPFTTYYYQFSVCSSNNKSPLGRTKTAPHADDDVTKVGLAVYSCSNYPFGFFNAYGNPVRKDSVDYVIHLGDYIYEYKNGDYGWGQSIGRIPLPDRTILTLYDYRKRLATYRTDLDLLASHQQFPWIPVWDDHEVADNTYRDGESHLNNTEDSFVTEGGMAVEQRKMNAVRAYFEWMPIRQVEMDDNLRIWRSFSIGKLFDLIMLDTRQYDRSITDLYWNTDYVHIISQDAGRTLMGSRQENWFYNQLTHSAKRGATWRIIGSQIVFSRINESLALGNQNPLNYDSWDGYQANRNRTLSHLYNNNIGNNVFLAGDSHASWVSDLVWLGEKSYNKETGEGSIGVEFAGSAVTSPCPYGANISLATANNYSTWLQTANDELQWQDLYYRGYYELHISPKELTANYFGLPTVVSRNGWEIPIANFTVKAGGNRLQRPVAGGVVESGSLKGGKVVESNRTVDTGNGTWFVSNANLAVL</sequence>